<dbReference type="InterPro" id="IPR001867">
    <property type="entry name" value="OmpR/PhoB-type_DNA-bd"/>
</dbReference>
<dbReference type="InterPro" id="IPR039420">
    <property type="entry name" value="WalR-like"/>
</dbReference>
<dbReference type="GO" id="GO:0032993">
    <property type="term" value="C:protein-DNA complex"/>
    <property type="evidence" value="ECO:0007669"/>
    <property type="project" value="TreeGrafter"/>
</dbReference>
<dbReference type="InterPro" id="IPR036388">
    <property type="entry name" value="WH-like_DNA-bd_sf"/>
</dbReference>
<dbReference type="InterPro" id="IPR001789">
    <property type="entry name" value="Sig_transdc_resp-reg_receiver"/>
</dbReference>
<dbReference type="Proteomes" id="UP000286288">
    <property type="component" value="Unassembled WGS sequence"/>
</dbReference>
<accession>A0A415EVT6</accession>
<dbReference type="SMART" id="SM00862">
    <property type="entry name" value="Trans_reg_C"/>
    <property type="match status" value="1"/>
</dbReference>
<evidence type="ECO:0000256" key="3">
    <source>
        <dbReference type="ARBA" id="ARBA00023015"/>
    </source>
</evidence>
<dbReference type="GO" id="GO:0005829">
    <property type="term" value="C:cytosol"/>
    <property type="evidence" value="ECO:0007669"/>
    <property type="project" value="TreeGrafter"/>
</dbReference>
<dbReference type="GO" id="GO:0000976">
    <property type="term" value="F:transcription cis-regulatory region binding"/>
    <property type="evidence" value="ECO:0007669"/>
    <property type="project" value="TreeGrafter"/>
</dbReference>
<evidence type="ECO:0000313" key="6">
    <source>
        <dbReference type="EMBL" id="RHK07421.1"/>
    </source>
</evidence>
<dbReference type="InterPro" id="IPR011006">
    <property type="entry name" value="CheY-like_superfamily"/>
</dbReference>
<dbReference type="PROSITE" id="PS51755">
    <property type="entry name" value="OMPR_PHOB"/>
    <property type="match status" value="1"/>
</dbReference>
<proteinExistence type="predicted"/>
<sequence>MKIFVVEDDKSLVKMMENQLSRYAYQTFVPENFAAVLDEFLMIQPDLVLLDVNLPYYDGFYWCQKIRERSLVPILFISARDGNMDQVMALEYGADDYLVKPFSYDLLLAKVKSHIRRVYGDYAQSDRARSLKAGELIYYPEALKMVYREASEWLTVREGELLTLLMSAHPEMVKRERILNLLWDDERFVDDNTLSVNVGRLRKKLAAMGINDPIQTIRGKGYALSVVGTEE</sequence>
<dbReference type="PANTHER" id="PTHR48111:SF31">
    <property type="entry name" value="TRANSCRIPTIONAL REGULATORY PROTEIN YXDJ"/>
    <property type="match status" value="1"/>
</dbReference>
<gene>
    <name evidence="6" type="ORF">DW084_03960</name>
</gene>
<evidence type="ECO:0000256" key="1">
    <source>
        <dbReference type="ARBA" id="ARBA00022553"/>
    </source>
</evidence>
<dbReference type="GO" id="GO:0000156">
    <property type="term" value="F:phosphorelay response regulator activity"/>
    <property type="evidence" value="ECO:0007669"/>
    <property type="project" value="TreeGrafter"/>
</dbReference>
<keyword evidence="5" id="KW-0804">Transcription</keyword>
<dbReference type="InterPro" id="IPR016032">
    <property type="entry name" value="Sig_transdc_resp-reg_C-effctor"/>
</dbReference>
<evidence type="ECO:0000256" key="2">
    <source>
        <dbReference type="ARBA" id="ARBA00023012"/>
    </source>
</evidence>
<dbReference type="AlphaFoldDB" id="A0A415EVT6"/>
<keyword evidence="3" id="KW-0805">Transcription regulation</keyword>
<keyword evidence="4 6" id="KW-0238">DNA-binding</keyword>
<organism evidence="6 7">
    <name type="scientific">Enterococcus casseliflavus</name>
    <name type="common">Enterococcus flavescens</name>
    <dbReference type="NCBI Taxonomy" id="37734"/>
    <lineage>
        <taxon>Bacteria</taxon>
        <taxon>Bacillati</taxon>
        <taxon>Bacillota</taxon>
        <taxon>Bacilli</taxon>
        <taxon>Lactobacillales</taxon>
        <taxon>Enterococcaceae</taxon>
        <taxon>Enterococcus</taxon>
    </lineage>
</organism>
<dbReference type="CDD" id="cd18159">
    <property type="entry name" value="REC_OmpR_NsrR-like"/>
    <property type="match status" value="1"/>
</dbReference>
<evidence type="ECO:0000256" key="4">
    <source>
        <dbReference type="ARBA" id="ARBA00023125"/>
    </source>
</evidence>
<dbReference type="PANTHER" id="PTHR48111">
    <property type="entry name" value="REGULATOR OF RPOS"/>
    <property type="match status" value="1"/>
</dbReference>
<dbReference type="Gene3D" id="6.10.250.690">
    <property type="match status" value="1"/>
</dbReference>
<dbReference type="CDD" id="cd00383">
    <property type="entry name" value="trans_reg_C"/>
    <property type="match status" value="1"/>
</dbReference>
<dbReference type="Gene3D" id="1.10.10.10">
    <property type="entry name" value="Winged helix-like DNA-binding domain superfamily/Winged helix DNA-binding domain"/>
    <property type="match status" value="1"/>
</dbReference>
<evidence type="ECO:0000256" key="5">
    <source>
        <dbReference type="ARBA" id="ARBA00023163"/>
    </source>
</evidence>
<dbReference type="RefSeq" id="WP_010748016.1">
    <property type="nucleotide sequence ID" value="NZ_CP066024.1"/>
</dbReference>
<dbReference type="Gene3D" id="3.40.50.2300">
    <property type="match status" value="1"/>
</dbReference>
<dbReference type="PROSITE" id="PS50110">
    <property type="entry name" value="RESPONSE_REGULATORY"/>
    <property type="match status" value="1"/>
</dbReference>
<dbReference type="SUPFAM" id="SSF46894">
    <property type="entry name" value="C-terminal effector domain of the bipartite response regulators"/>
    <property type="match status" value="1"/>
</dbReference>
<keyword evidence="1" id="KW-0597">Phosphoprotein</keyword>
<dbReference type="SMART" id="SM00448">
    <property type="entry name" value="REC"/>
    <property type="match status" value="1"/>
</dbReference>
<dbReference type="GO" id="GO:0006355">
    <property type="term" value="P:regulation of DNA-templated transcription"/>
    <property type="evidence" value="ECO:0007669"/>
    <property type="project" value="InterPro"/>
</dbReference>
<dbReference type="Pfam" id="PF00072">
    <property type="entry name" value="Response_reg"/>
    <property type="match status" value="1"/>
</dbReference>
<comment type="caution">
    <text evidence="6">The sequence shown here is derived from an EMBL/GenBank/DDBJ whole genome shotgun (WGS) entry which is preliminary data.</text>
</comment>
<keyword evidence="2" id="KW-0902">Two-component regulatory system</keyword>
<protein>
    <submittedName>
        <fullName evidence="6">DNA-binding response regulator</fullName>
    </submittedName>
</protein>
<name>A0A415EVT6_ENTCA</name>
<dbReference type="Pfam" id="PF00486">
    <property type="entry name" value="Trans_reg_C"/>
    <property type="match status" value="1"/>
</dbReference>
<evidence type="ECO:0000313" key="7">
    <source>
        <dbReference type="Proteomes" id="UP000286288"/>
    </source>
</evidence>
<dbReference type="SUPFAM" id="SSF52172">
    <property type="entry name" value="CheY-like"/>
    <property type="match status" value="1"/>
</dbReference>
<dbReference type="EMBL" id="QRMZ01000004">
    <property type="protein sequence ID" value="RHK07421.1"/>
    <property type="molecule type" value="Genomic_DNA"/>
</dbReference>
<reference evidence="6 7" key="1">
    <citation type="submission" date="2018-08" db="EMBL/GenBank/DDBJ databases">
        <title>A genome reference for cultivated species of the human gut microbiota.</title>
        <authorList>
            <person name="Zou Y."/>
            <person name="Xue W."/>
            <person name="Luo G."/>
        </authorList>
    </citation>
    <scope>NUCLEOTIDE SEQUENCE [LARGE SCALE GENOMIC DNA]</scope>
    <source>
        <strain evidence="6 7">AF48-16</strain>
    </source>
</reference>